<evidence type="ECO:0000256" key="1">
    <source>
        <dbReference type="SAM" id="SignalP"/>
    </source>
</evidence>
<evidence type="ECO:0000313" key="3">
    <source>
        <dbReference type="EMBL" id="ODM14084.1"/>
    </source>
</evidence>
<proteinExistence type="predicted"/>
<dbReference type="Proteomes" id="UP000095003">
    <property type="component" value="Unassembled WGS sequence"/>
</dbReference>
<comment type="caution">
    <text evidence="2">The sequence shown here is derived from an EMBL/GenBank/DDBJ whole genome shotgun (WGS) entry which is preliminary data.</text>
</comment>
<feature type="signal peptide" evidence="1">
    <location>
        <begin position="1"/>
        <end position="21"/>
    </location>
</feature>
<dbReference type="RefSeq" id="WP_009254978.1">
    <property type="nucleotide sequence ID" value="NZ_CABMHK010000004.1"/>
</dbReference>
<keyword evidence="1" id="KW-0732">Signal</keyword>
<accession>A0A1E3A8H8</accession>
<sequence length="176" mass="19903">MKKKGLLLVFMLILGMLLCSCSGDSPDKMTGVKLPSGEKLELYMSRDKVEELMSSYDYEVMLKKYNYGFVTLGYTDGLLSYISFSNDSKTKLLNGLGIGSTDYEKYGFQLDGQHVNTDLLFQKVNGKYEKIDSAEQARDFEFQEGFDAGIIVSDDNKVDTVIICDLYTVIWGDYEE</sequence>
<evidence type="ECO:0000313" key="2">
    <source>
        <dbReference type="EMBL" id="ODM05063.1"/>
    </source>
</evidence>
<evidence type="ECO:0008006" key="6">
    <source>
        <dbReference type="Google" id="ProtNLM"/>
    </source>
</evidence>
<gene>
    <name evidence="3" type="ORF">BEH84_01805</name>
    <name evidence="2" type="ORF">BEI61_00946</name>
</gene>
<dbReference type="AlphaFoldDB" id="A0A1E3A8H8"/>
<dbReference type="GeneID" id="93300175"/>
<protein>
    <recommendedName>
        <fullName evidence="6">DUF4825 domain-containing protein</fullName>
    </recommendedName>
</protein>
<organism evidence="2 4">
    <name type="scientific">Eisenbergiella tayi</name>
    <dbReference type="NCBI Taxonomy" id="1432052"/>
    <lineage>
        <taxon>Bacteria</taxon>
        <taxon>Bacillati</taxon>
        <taxon>Bacillota</taxon>
        <taxon>Clostridia</taxon>
        <taxon>Lachnospirales</taxon>
        <taxon>Lachnospiraceae</taxon>
        <taxon>Eisenbergiella</taxon>
    </lineage>
</organism>
<dbReference type="EMBL" id="MCGI01000001">
    <property type="protein sequence ID" value="ODM14084.1"/>
    <property type="molecule type" value="Genomic_DNA"/>
</dbReference>
<evidence type="ECO:0000313" key="4">
    <source>
        <dbReference type="Proteomes" id="UP000094067"/>
    </source>
</evidence>
<evidence type="ECO:0000313" key="5">
    <source>
        <dbReference type="Proteomes" id="UP000095003"/>
    </source>
</evidence>
<reference evidence="4 5" key="1">
    <citation type="submission" date="2016-07" db="EMBL/GenBank/DDBJ databases">
        <title>Characterization of isolates of Eisenbergiella tayi derived from blood cultures, using whole genome sequencing.</title>
        <authorList>
            <person name="Burdz T."/>
            <person name="Wiebe D."/>
            <person name="Huynh C."/>
            <person name="Bernard K."/>
        </authorList>
    </citation>
    <scope>NUCLEOTIDE SEQUENCE [LARGE SCALE GENOMIC DNA]</scope>
    <source>
        <strain evidence="2 4">NML 110608</strain>
        <strain evidence="3 5">NML 120489</strain>
    </source>
</reference>
<dbReference type="EMBL" id="MCGH01000002">
    <property type="protein sequence ID" value="ODM05063.1"/>
    <property type="molecule type" value="Genomic_DNA"/>
</dbReference>
<feature type="chain" id="PRO_5038294843" description="DUF4825 domain-containing protein" evidence="1">
    <location>
        <begin position="22"/>
        <end position="176"/>
    </location>
</feature>
<dbReference type="PROSITE" id="PS51257">
    <property type="entry name" value="PROKAR_LIPOPROTEIN"/>
    <property type="match status" value="1"/>
</dbReference>
<name>A0A1E3A8H8_9FIRM</name>
<dbReference type="Proteomes" id="UP000094067">
    <property type="component" value="Unassembled WGS sequence"/>
</dbReference>